<evidence type="ECO:0000256" key="11">
    <source>
        <dbReference type="ARBA" id="ARBA00023136"/>
    </source>
</evidence>
<comment type="similarity">
    <text evidence="2">Belongs to the EamA transporter family.</text>
</comment>
<feature type="transmembrane region" description="Helical" evidence="12">
    <location>
        <begin position="44"/>
        <end position="67"/>
    </location>
</feature>
<dbReference type="InterPro" id="IPR000620">
    <property type="entry name" value="EamA_dom"/>
</dbReference>
<feature type="transmembrane region" description="Helical" evidence="12">
    <location>
        <begin position="102"/>
        <end position="120"/>
    </location>
</feature>
<comment type="subcellular location">
    <subcellularLocation>
        <location evidence="1">Cell membrane</location>
        <topology evidence="1">Multi-pass membrane protein</topology>
    </subcellularLocation>
</comment>
<evidence type="ECO:0000256" key="9">
    <source>
        <dbReference type="ARBA" id="ARBA00022989"/>
    </source>
</evidence>
<proteinExistence type="inferred from homology"/>
<feature type="transmembrane region" description="Helical" evidence="12">
    <location>
        <begin position="6"/>
        <end position="24"/>
    </location>
</feature>
<evidence type="ECO:0000256" key="5">
    <source>
        <dbReference type="ARBA" id="ARBA00022519"/>
    </source>
</evidence>
<evidence type="ECO:0000256" key="1">
    <source>
        <dbReference type="ARBA" id="ARBA00004651"/>
    </source>
</evidence>
<evidence type="ECO:0000256" key="6">
    <source>
        <dbReference type="ARBA" id="ARBA00022556"/>
    </source>
</evidence>
<dbReference type="GO" id="GO:0022857">
    <property type="term" value="F:transmembrane transporter activity"/>
    <property type="evidence" value="ECO:0007669"/>
    <property type="project" value="InterPro"/>
</dbReference>
<keyword evidence="6" id="KW-0441">Lipid A biosynthesis</keyword>
<feature type="transmembrane region" description="Helical" evidence="12">
    <location>
        <begin position="73"/>
        <end position="95"/>
    </location>
</feature>
<dbReference type="InterPro" id="IPR037185">
    <property type="entry name" value="EmrE-like"/>
</dbReference>
<dbReference type="GO" id="GO:0005886">
    <property type="term" value="C:plasma membrane"/>
    <property type="evidence" value="ECO:0007669"/>
    <property type="project" value="UniProtKB-SubCell"/>
</dbReference>
<reference evidence="14 15" key="1">
    <citation type="submission" date="2016-10" db="EMBL/GenBank/DDBJ databases">
        <authorList>
            <person name="de Groot N.N."/>
        </authorList>
    </citation>
    <scope>NUCLEOTIDE SEQUENCE [LARGE SCALE GENOMIC DNA]</scope>
    <source>
        <strain evidence="14 15">CGMCC 1.6134</strain>
    </source>
</reference>
<keyword evidence="3" id="KW-1003">Cell membrane</keyword>
<dbReference type="STRING" id="266892.SAMN04488054_10127"/>
<dbReference type="InterPro" id="IPR000390">
    <property type="entry name" value="Small_drug/metabolite_transptr"/>
</dbReference>
<name>A0A1I4HUT7_9BACI</name>
<dbReference type="EMBL" id="FOTY01000001">
    <property type="protein sequence ID" value="SFL45844.1"/>
    <property type="molecule type" value="Genomic_DNA"/>
</dbReference>
<evidence type="ECO:0000259" key="13">
    <source>
        <dbReference type="Pfam" id="PF00892"/>
    </source>
</evidence>
<keyword evidence="11 12" id="KW-0472">Membrane</keyword>
<dbReference type="Pfam" id="PF00892">
    <property type="entry name" value="EamA"/>
    <property type="match status" value="1"/>
</dbReference>
<keyword evidence="8" id="KW-0448">Lipopolysaccharide biosynthesis</keyword>
<evidence type="ECO:0000313" key="15">
    <source>
        <dbReference type="Proteomes" id="UP000199668"/>
    </source>
</evidence>
<dbReference type="GO" id="GO:0009103">
    <property type="term" value="P:lipopolysaccharide biosynthetic process"/>
    <property type="evidence" value="ECO:0007669"/>
    <property type="project" value="UniProtKB-KW"/>
</dbReference>
<dbReference type="RefSeq" id="WP_090925016.1">
    <property type="nucleotide sequence ID" value="NZ_FOTY01000001.1"/>
</dbReference>
<evidence type="ECO:0000313" key="14">
    <source>
        <dbReference type="EMBL" id="SFL45844.1"/>
    </source>
</evidence>
<dbReference type="Gene3D" id="1.10.3730.20">
    <property type="match status" value="1"/>
</dbReference>
<protein>
    <submittedName>
        <fullName evidence="14">EamA-like transporter family protein</fullName>
    </submittedName>
</protein>
<feature type="domain" description="EamA" evidence="13">
    <location>
        <begin position="6"/>
        <end position="118"/>
    </location>
</feature>
<organism evidence="14 15">
    <name type="scientific">Salibacterium qingdaonense</name>
    <dbReference type="NCBI Taxonomy" id="266892"/>
    <lineage>
        <taxon>Bacteria</taxon>
        <taxon>Bacillati</taxon>
        <taxon>Bacillota</taxon>
        <taxon>Bacilli</taxon>
        <taxon>Bacillales</taxon>
        <taxon>Bacillaceae</taxon>
    </lineage>
</organism>
<evidence type="ECO:0000256" key="3">
    <source>
        <dbReference type="ARBA" id="ARBA00022475"/>
    </source>
</evidence>
<evidence type="ECO:0000256" key="7">
    <source>
        <dbReference type="ARBA" id="ARBA00022692"/>
    </source>
</evidence>
<keyword evidence="9 12" id="KW-1133">Transmembrane helix</keyword>
<keyword evidence="10" id="KW-0443">Lipid metabolism</keyword>
<keyword evidence="7 12" id="KW-0812">Transmembrane</keyword>
<dbReference type="PANTHER" id="PTHR30561:SF9">
    <property type="entry name" value="4-AMINO-4-DEOXY-L-ARABINOSE-PHOSPHOUNDECAPRENOL FLIPPASE SUBUNIT ARNF-RELATED"/>
    <property type="match status" value="1"/>
</dbReference>
<dbReference type="OrthoDB" id="517481at2"/>
<sequence>MGYLYIFGTVIFTVYGQLMLKWRIGKYGSLPDEVWDKIIFLLKLLLDPLVLSGFLSAFLAAMCWMAAMTKFDISYAYPFMSLSFMLVFILSIFWFNEPVTSFKVIGMLLVVSGIVVMSQSA</sequence>
<evidence type="ECO:0000256" key="10">
    <source>
        <dbReference type="ARBA" id="ARBA00023098"/>
    </source>
</evidence>
<evidence type="ECO:0000256" key="4">
    <source>
        <dbReference type="ARBA" id="ARBA00022516"/>
    </source>
</evidence>
<keyword evidence="15" id="KW-1185">Reference proteome</keyword>
<evidence type="ECO:0000256" key="12">
    <source>
        <dbReference type="SAM" id="Phobius"/>
    </source>
</evidence>
<evidence type="ECO:0000256" key="2">
    <source>
        <dbReference type="ARBA" id="ARBA00007362"/>
    </source>
</evidence>
<dbReference type="Proteomes" id="UP000199668">
    <property type="component" value="Unassembled WGS sequence"/>
</dbReference>
<dbReference type="SUPFAM" id="SSF103481">
    <property type="entry name" value="Multidrug resistance efflux transporter EmrE"/>
    <property type="match status" value="1"/>
</dbReference>
<dbReference type="PANTHER" id="PTHR30561">
    <property type="entry name" value="SMR FAMILY PROTON-DEPENDENT DRUG EFFLUX TRANSPORTER SUGE"/>
    <property type="match status" value="1"/>
</dbReference>
<evidence type="ECO:0000256" key="8">
    <source>
        <dbReference type="ARBA" id="ARBA00022985"/>
    </source>
</evidence>
<gene>
    <name evidence="14" type="ORF">SAMN04488054_10127</name>
</gene>
<keyword evidence="4" id="KW-0444">Lipid biosynthesis</keyword>
<accession>A0A1I4HUT7</accession>
<keyword evidence="5" id="KW-0997">Cell inner membrane</keyword>
<dbReference type="AlphaFoldDB" id="A0A1I4HUT7"/>